<proteinExistence type="predicted"/>
<organism evidence="1 2">
    <name type="scientific">Eoetvoesiella caeni</name>
    <dbReference type="NCBI Taxonomy" id="645616"/>
    <lineage>
        <taxon>Bacteria</taxon>
        <taxon>Pseudomonadati</taxon>
        <taxon>Pseudomonadota</taxon>
        <taxon>Betaproteobacteria</taxon>
        <taxon>Burkholderiales</taxon>
        <taxon>Alcaligenaceae</taxon>
        <taxon>Eoetvoesiella</taxon>
    </lineage>
</organism>
<dbReference type="EMBL" id="QNRQ01000029">
    <property type="protein sequence ID" value="RBP33580.1"/>
    <property type="molecule type" value="Genomic_DNA"/>
</dbReference>
<evidence type="ECO:0000313" key="1">
    <source>
        <dbReference type="EMBL" id="RBP33580.1"/>
    </source>
</evidence>
<gene>
    <name evidence="1" type="ORF">DFR37_1297</name>
</gene>
<dbReference type="RefSeq" id="WP_147251672.1">
    <property type="nucleotide sequence ID" value="NZ_JACCEU010000026.1"/>
</dbReference>
<dbReference type="AlphaFoldDB" id="A0A366GYA3"/>
<accession>A0A366GYA3</accession>
<dbReference type="OrthoDB" id="8773923at2"/>
<comment type="caution">
    <text evidence="1">The sequence shown here is derived from an EMBL/GenBank/DDBJ whole genome shotgun (WGS) entry which is preliminary data.</text>
</comment>
<dbReference type="Proteomes" id="UP000253628">
    <property type="component" value="Unassembled WGS sequence"/>
</dbReference>
<name>A0A366GYA3_9BURK</name>
<sequence>MGWPDAYVRTRFYSEEKLKKLPLLHLPEAEKISAAQTAIRTNPIYLGSITPRTPPLIPAHHAAEFTFGRCAAYAEALSEVSGFEPVALLATRFHAAYGGAKSALGDYVHSFVMHPDGRAEDAWGITTIHEIAVRFGVAEFKVSASDHKIVVNNLTQNSPEQYVEAFDLAKSLLFTHRAQTNINP</sequence>
<reference evidence="1 2" key="1">
    <citation type="submission" date="2018-06" db="EMBL/GenBank/DDBJ databases">
        <title>Genomic Encyclopedia of Type Strains, Phase IV (KMG-IV): sequencing the most valuable type-strain genomes for metagenomic binning, comparative biology and taxonomic classification.</title>
        <authorList>
            <person name="Goeker M."/>
        </authorList>
    </citation>
    <scope>NUCLEOTIDE SEQUENCE [LARGE SCALE GENOMIC DNA]</scope>
    <source>
        <strain evidence="1 2">DSM 25520</strain>
    </source>
</reference>
<protein>
    <submittedName>
        <fullName evidence="1">Uncharacterized protein</fullName>
    </submittedName>
</protein>
<evidence type="ECO:0000313" key="2">
    <source>
        <dbReference type="Proteomes" id="UP000253628"/>
    </source>
</evidence>
<keyword evidence="2" id="KW-1185">Reference proteome</keyword>